<dbReference type="RefSeq" id="XP_030992340.1">
    <property type="nucleotide sequence ID" value="XM_031143209.1"/>
</dbReference>
<feature type="region of interest" description="Disordered" evidence="1">
    <location>
        <begin position="334"/>
        <end position="404"/>
    </location>
</feature>
<organism evidence="2 3">
    <name type="scientific">Thyridium curvatum</name>
    <dbReference type="NCBI Taxonomy" id="1093900"/>
    <lineage>
        <taxon>Eukaryota</taxon>
        <taxon>Fungi</taxon>
        <taxon>Dikarya</taxon>
        <taxon>Ascomycota</taxon>
        <taxon>Pezizomycotina</taxon>
        <taxon>Sordariomycetes</taxon>
        <taxon>Sordariomycetidae</taxon>
        <taxon>Thyridiales</taxon>
        <taxon>Thyridiaceae</taxon>
        <taxon>Thyridium</taxon>
    </lineage>
</organism>
<dbReference type="Proteomes" id="UP000319257">
    <property type="component" value="Unassembled WGS sequence"/>
</dbReference>
<evidence type="ECO:0000313" key="2">
    <source>
        <dbReference type="EMBL" id="TPX10629.1"/>
    </source>
</evidence>
<evidence type="ECO:0000256" key="1">
    <source>
        <dbReference type="SAM" id="MobiDB-lite"/>
    </source>
</evidence>
<sequence>MPRLPLSGILKHKHPLPFPEPLQRALHRVPQLLLGRVPRPGDLVDGGVGKLALADERQDLLDRPPLAGPVAVRPPAQPEAPEGDVLEDEQARRQAHGLPRHGAVRDHRAALAERPRHGGSRLAADAVEPEEQLVAPAAQRLGQAVPERAVEELPLRQHDRGAEVGELLLQGRRLGLGLALPHDVDAAQAPQPAELDRRAADARVGPVLQEPGAAARRREAAHADVDEVDKVAQHAVRAARVDADGRGLQRGQAGPVDAQEARVGALDQGLRAPGAEPRAGGYGPVALLERRHAVADGHDLEAALVAGQGGRLGGAQERREGGLRAVGALDGVDVGRVDGRGEGADEDGARGQGGGDGVLVDAVGNKTTKPLADTSWGSRRSSSSKKEDREEGRKGGGGNCVPEDVRGFSVLGEDERLGLLVAVRPALVPDGRQRQGAAAAGPRALGAGPEEAVGDGPRGAQGRRHLSSFPGMLADFSDELVVCANKRCGFVSRQCRRRLPCKRNEALGPAPVGMTF</sequence>
<comment type="caution">
    <text evidence="2">The sequence shown here is derived from an EMBL/GenBank/DDBJ whole genome shotgun (WGS) entry which is preliminary data.</text>
</comment>
<feature type="region of interest" description="Disordered" evidence="1">
    <location>
        <begin position="431"/>
        <end position="461"/>
    </location>
</feature>
<dbReference type="EMBL" id="SKBQ01000055">
    <property type="protein sequence ID" value="TPX10629.1"/>
    <property type="molecule type" value="Genomic_DNA"/>
</dbReference>
<keyword evidence="3" id="KW-1185">Reference proteome</keyword>
<protein>
    <submittedName>
        <fullName evidence="2">Uncharacterized protein</fullName>
    </submittedName>
</protein>
<name>A0A507B027_9PEZI</name>
<dbReference type="InParanoid" id="A0A507B027"/>
<dbReference type="AlphaFoldDB" id="A0A507B027"/>
<feature type="region of interest" description="Disordered" evidence="1">
    <location>
        <begin position="62"/>
        <end position="106"/>
    </location>
</feature>
<gene>
    <name evidence="2" type="ORF">E0L32_008363</name>
</gene>
<feature type="compositionally biased region" description="Low complexity" evidence="1">
    <location>
        <begin position="434"/>
        <end position="451"/>
    </location>
</feature>
<accession>A0A507B027</accession>
<proteinExistence type="predicted"/>
<feature type="compositionally biased region" description="Basic and acidic residues" evidence="1">
    <location>
        <begin position="334"/>
        <end position="349"/>
    </location>
</feature>
<evidence type="ECO:0000313" key="3">
    <source>
        <dbReference type="Proteomes" id="UP000319257"/>
    </source>
</evidence>
<feature type="compositionally biased region" description="Basic and acidic residues" evidence="1">
    <location>
        <begin position="384"/>
        <end position="394"/>
    </location>
</feature>
<reference evidence="2 3" key="1">
    <citation type="submission" date="2019-06" db="EMBL/GenBank/DDBJ databases">
        <title>Draft genome sequence of the filamentous fungus Phialemoniopsis curvata isolated from diesel fuel.</title>
        <authorList>
            <person name="Varaljay V.A."/>
            <person name="Lyon W.J."/>
            <person name="Crouch A.L."/>
            <person name="Drake C.E."/>
            <person name="Hollomon J.M."/>
            <person name="Nadeau L.J."/>
            <person name="Nunn H.S."/>
            <person name="Stevenson B.S."/>
            <person name="Bojanowski C.L."/>
            <person name="Crookes-Goodson W.J."/>
        </authorList>
    </citation>
    <scope>NUCLEOTIDE SEQUENCE [LARGE SCALE GENOMIC DNA]</scope>
    <source>
        <strain evidence="2 3">D216</strain>
    </source>
</reference>
<dbReference type="GeneID" id="41975810"/>